<organism evidence="3 4">
    <name type="scientific">Acanthamoeba castellanii (strain ATCC 30010 / Neff)</name>
    <dbReference type="NCBI Taxonomy" id="1257118"/>
    <lineage>
        <taxon>Eukaryota</taxon>
        <taxon>Amoebozoa</taxon>
        <taxon>Discosea</taxon>
        <taxon>Longamoebia</taxon>
        <taxon>Centramoebida</taxon>
        <taxon>Acanthamoebidae</taxon>
        <taxon>Acanthamoeba</taxon>
    </lineage>
</organism>
<dbReference type="KEGG" id="acan:ACA1_175440"/>
<feature type="transmembrane region" description="Helical" evidence="2">
    <location>
        <begin position="193"/>
        <end position="213"/>
    </location>
</feature>
<dbReference type="GO" id="GO:0016020">
    <property type="term" value="C:membrane"/>
    <property type="evidence" value="ECO:0007669"/>
    <property type="project" value="TreeGrafter"/>
</dbReference>
<feature type="transmembrane region" description="Helical" evidence="2">
    <location>
        <begin position="299"/>
        <end position="321"/>
    </location>
</feature>
<keyword evidence="4" id="KW-1185">Reference proteome</keyword>
<dbReference type="Proteomes" id="UP000011083">
    <property type="component" value="Unassembled WGS sequence"/>
</dbReference>
<evidence type="ECO:0000313" key="4">
    <source>
        <dbReference type="Proteomes" id="UP000011083"/>
    </source>
</evidence>
<proteinExistence type="predicted"/>
<accession>L8HH20</accession>
<evidence type="ECO:0000313" key="3">
    <source>
        <dbReference type="EMBL" id="ELR24869.1"/>
    </source>
</evidence>
<dbReference type="VEuPathDB" id="AmoebaDB:ACA1_175440"/>
<dbReference type="RefSeq" id="XP_004356769.1">
    <property type="nucleotide sequence ID" value="XM_004356716.1"/>
</dbReference>
<feature type="compositionally biased region" description="Low complexity" evidence="1">
    <location>
        <begin position="360"/>
        <end position="374"/>
    </location>
</feature>
<feature type="region of interest" description="Disordered" evidence="1">
    <location>
        <begin position="105"/>
        <end position="142"/>
    </location>
</feature>
<reference evidence="3 4" key="1">
    <citation type="journal article" date="2013" name="Genome Biol.">
        <title>Genome of Acanthamoeba castellanii highlights extensive lateral gene transfer and early evolution of tyrosine kinase signaling.</title>
        <authorList>
            <person name="Clarke M."/>
            <person name="Lohan A.J."/>
            <person name="Liu B."/>
            <person name="Lagkouvardos I."/>
            <person name="Roy S."/>
            <person name="Zafar N."/>
            <person name="Bertelli C."/>
            <person name="Schilde C."/>
            <person name="Kianianmomeni A."/>
            <person name="Burglin T.R."/>
            <person name="Frech C."/>
            <person name="Turcotte B."/>
            <person name="Kopec K.O."/>
            <person name="Synnott J.M."/>
            <person name="Choo C."/>
            <person name="Paponov I."/>
            <person name="Finkler A."/>
            <person name="Soon Heng Tan C."/>
            <person name="Hutchins A.P."/>
            <person name="Weinmeier T."/>
            <person name="Rattei T."/>
            <person name="Chu J.S."/>
            <person name="Gimenez G."/>
            <person name="Irimia M."/>
            <person name="Rigden D.J."/>
            <person name="Fitzpatrick D.A."/>
            <person name="Lorenzo-Morales J."/>
            <person name="Bateman A."/>
            <person name="Chiu C.H."/>
            <person name="Tang P."/>
            <person name="Hegemann P."/>
            <person name="Fromm H."/>
            <person name="Raoult D."/>
            <person name="Greub G."/>
            <person name="Miranda-Saavedra D."/>
            <person name="Chen N."/>
            <person name="Nash P."/>
            <person name="Ginger M.L."/>
            <person name="Horn M."/>
            <person name="Schaap P."/>
            <person name="Caler L."/>
            <person name="Loftus B."/>
        </authorList>
    </citation>
    <scope>NUCLEOTIDE SEQUENCE [LARGE SCALE GENOMIC DNA]</scope>
    <source>
        <strain evidence="3 4">Neff</strain>
    </source>
</reference>
<dbReference type="PANTHER" id="PTHR12242">
    <property type="entry name" value="OS02G0130600 PROTEIN-RELATED"/>
    <property type="match status" value="1"/>
</dbReference>
<dbReference type="OrthoDB" id="419711at2759"/>
<dbReference type="AlphaFoldDB" id="L8HH20"/>
<feature type="transmembrane region" description="Helical" evidence="2">
    <location>
        <begin position="167"/>
        <end position="187"/>
    </location>
</feature>
<name>L8HH20_ACACF</name>
<keyword evidence="2" id="KW-1133">Transmembrane helix</keyword>
<feature type="transmembrane region" description="Helical" evidence="2">
    <location>
        <begin position="261"/>
        <end position="279"/>
    </location>
</feature>
<feature type="region of interest" description="Disordered" evidence="1">
    <location>
        <begin position="333"/>
        <end position="374"/>
    </location>
</feature>
<evidence type="ECO:0000256" key="2">
    <source>
        <dbReference type="SAM" id="Phobius"/>
    </source>
</evidence>
<feature type="compositionally biased region" description="Basic residues" evidence="1">
    <location>
        <begin position="333"/>
        <end position="342"/>
    </location>
</feature>
<dbReference type="GeneID" id="14925901"/>
<sequence length="374" mass="42829">MIVLRWAWDFIRPHFRHHKRRDLYESHFLPTWALFVLRTLIFAYMLAITIYRPIDDSDDGEYLTYFTNINWILLTVYFGLTVLYTIVVHVMKWLGLTKESEGGANLSATANDSDTDSSGTSETDEEQGTATEEATDNEQTAAAGNHTRWTRFKKCLRRHRLDLDKRITLDMVLWMFFTLVTVNAVYLDIMYDHLQFLLVDCLLTAAISFWVAIYGTSDGDSNNESSETTITFYTINAHAINAAFVLLEIIFNKLRIYPFQIVYVLLFALAYMIFMWSWYGATDDWIYDQLSWDDSHHTLYYFGVLGALVGVFAVLFLLTRLRDVLARVGKRKLSKRRARKQAAKQNGAGSTSSPADGEARPAAGSDDARASSSR</sequence>
<feature type="transmembrane region" description="Helical" evidence="2">
    <location>
        <begin position="28"/>
        <end position="51"/>
    </location>
</feature>
<evidence type="ECO:0000256" key="1">
    <source>
        <dbReference type="SAM" id="MobiDB-lite"/>
    </source>
</evidence>
<keyword evidence="2" id="KW-0812">Transmembrane</keyword>
<gene>
    <name evidence="3" type="ORF">ACA1_175440</name>
</gene>
<keyword evidence="2" id="KW-0472">Membrane</keyword>
<feature type="transmembrane region" description="Helical" evidence="2">
    <location>
        <begin position="71"/>
        <end position="91"/>
    </location>
</feature>
<dbReference type="OMA" id="HIMCIIM"/>
<protein>
    <submittedName>
        <fullName evidence="3">Uncharacterized protein</fullName>
    </submittedName>
</protein>
<feature type="compositionally biased region" description="Polar residues" evidence="1">
    <location>
        <begin position="343"/>
        <end position="354"/>
    </location>
</feature>
<dbReference type="EMBL" id="KB007811">
    <property type="protein sequence ID" value="ELR24869.1"/>
    <property type="molecule type" value="Genomic_DNA"/>
</dbReference>